<proteinExistence type="predicted"/>
<dbReference type="RefSeq" id="WP_216441042.1">
    <property type="nucleotide sequence ID" value="NZ_JAHLQF010000006.1"/>
</dbReference>
<organism evidence="3 4">
    <name type="scientific">Clostridium mobile</name>
    <dbReference type="NCBI Taxonomy" id="2841512"/>
    <lineage>
        <taxon>Bacteria</taxon>
        <taxon>Bacillati</taxon>
        <taxon>Bacillota</taxon>
        <taxon>Clostridia</taxon>
        <taxon>Eubacteriales</taxon>
        <taxon>Clostridiaceae</taxon>
        <taxon>Clostridium</taxon>
    </lineage>
</organism>
<dbReference type="CDD" id="cd00093">
    <property type="entry name" value="HTH_XRE"/>
    <property type="match status" value="1"/>
</dbReference>
<dbReference type="SMART" id="SM00530">
    <property type="entry name" value="HTH_XRE"/>
    <property type="match status" value="1"/>
</dbReference>
<dbReference type="PROSITE" id="PS50943">
    <property type="entry name" value="HTH_CROC1"/>
    <property type="match status" value="1"/>
</dbReference>
<comment type="caution">
    <text evidence="3">The sequence shown here is derived from an EMBL/GenBank/DDBJ whole genome shotgun (WGS) entry which is preliminary data.</text>
</comment>
<dbReference type="EMBL" id="JAHLQF010000006">
    <property type="protein sequence ID" value="MBU5486440.1"/>
    <property type="molecule type" value="Genomic_DNA"/>
</dbReference>
<name>A0ABS6EN40_9CLOT</name>
<sequence>MLKIKENRKFKEITQNEIAKKLNVSQSYISKIENDSTKCSVYMLEQIGDILEMCPRDLIGCKCHEEKKAL</sequence>
<dbReference type="PANTHER" id="PTHR46558:SF4">
    <property type="entry name" value="DNA-BIDING PHAGE PROTEIN"/>
    <property type="match status" value="1"/>
</dbReference>
<protein>
    <submittedName>
        <fullName evidence="3">Helix-turn-helix transcriptional regulator</fullName>
    </submittedName>
</protein>
<accession>A0ABS6EN40</accession>
<dbReference type="InterPro" id="IPR001387">
    <property type="entry name" value="Cro/C1-type_HTH"/>
</dbReference>
<evidence type="ECO:0000259" key="2">
    <source>
        <dbReference type="PROSITE" id="PS50943"/>
    </source>
</evidence>
<reference evidence="3 4" key="1">
    <citation type="submission" date="2021-06" db="EMBL/GenBank/DDBJ databases">
        <authorList>
            <person name="Sun Q."/>
            <person name="Li D."/>
        </authorList>
    </citation>
    <scope>NUCLEOTIDE SEQUENCE [LARGE SCALE GENOMIC DNA]</scope>
    <source>
        <strain evidence="3 4">MSJ-11</strain>
    </source>
</reference>
<keyword evidence="1" id="KW-0238">DNA-binding</keyword>
<dbReference type="Pfam" id="PF01381">
    <property type="entry name" value="HTH_3"/>
    <property type="match status" value="1"/>
</dbReference>
<dbReference type="PANTHER" id="PTHR46558">
    <property type="entry name" value="TRACRIPTIONAL REGULATORY PROTEIN-RELATED-RELATED"/>
    <property type="match status" value="1"/>
</dbReference>
<gene>
    <name evidence="3" type="ORF">KQI86_19245</name>
</gene>
<evidence type="ECO:0000256" key="1">
    <source>
        <dbReference type="ARBA" id="ARBA00023125"/>
    </source>
</evidence>
<evidence type="ECO:0000313" key="3">
    <source>
        <dbReference type="EMBL" id="MBU5486440.1"/>
    </source>
</evidence>
<dbReference type="Proteomes" id="UP000726170">
    <property type="component" value="Unassembled WGS sequence"/>
</dbReference>
<evidence type="ECO:0000313" key="4">
    <source>
        <dbReference type="Proteomes" id="UP000726170"/>
    </source>
</evidence>
<feature type="domain" description="HTH cro/C1-type" evidence="2">
    <location>
        <begin position="4"/>
        <end position="59"/>
    </location>
</feature>
<keyword evidence="4" id="KW-1185">Reference proteome</keyword>